<name>A0ACC0WMC8_9STRA</name>
<proteinExistence type="predicted"/>
<sequence length="130" mass="15269">MASAQQLEVDTKEAERKRKQRDLKRKSRERQNQRTLMELQSTAQALELEYKQLLAQRSVGNEQDERQPSDSVELQSKYAAIRQEMQELRDQMTGLKQKLEEYERFIAVLDGQLMGFQETRTSPQTKSTCD</sequence>
<dbReference type="EMBL" id="CM047590">
    <property type="protein sequence ID" value="KAI9919466.1"/>
    <property type="molecule type" value="Genomic_DNA"/>
</dbReference>
<comment type="caution">
    <text evidence="1">The sequence shown here is derived from an EMBL/GenBank/DDBJ whole genome shotgun (WGS) entry which is preliminary data.</text>
</comment>
<accession>A0ACC0WMC8</accession>
<organism evidence="1 2">
    <name type="scientific">Peronosclerospora sorghi</name>
    <dbReference type="NCBI Taxonomy" id="230839"/>
    <lineage>
        <taxon>Eukaryota</taxon>
        <taxon>Sar</taxon>
        <taxon>Stramenopiles</taxon>
        <taxon>Oomycota</taxon>
        <taxon>Peronosporomycetes</taxon>
        <taxon>Peronosporales</taxon>
        <taxon>Peronosporaceae</taxon>
        <taxon>Peronosclerospora</taxon>
    </lineage>
</organism>
<evidence type="ECO:0000313" key="2">
    <source>
        <dbReference type="Proteomes" id="UP001163321"/>
    </source>
</evidence>
<evidence type="ECO:0000313" key="1">
    <source>
        <dbReference type="EMBL" id="KAI9919466.1"/>
    </source>
</evidence>
<keyword evidence="2" id="KW-1185">Reference proteome</keyword>
<gene>
    <name evidence="1" type="ORF">PsorP6_017607</name>
</gene>
<dbReference type="Proteomes" id="UP001163321">
    <property type="component" value="Chromosome 11"/>
</dbReference>
<reference evidence="1 2" key="1">
    <citation type="journal article" date="2022" name="bioRxiv">
        <title>The genome of the oomycete Peronosclerospora sorghi, a cosmopolitan pathogen of maize and sorghum, is inflated with dispersed pseudogenes.</title>
        <authorList>
            <person name="Fletcher K."/>
            <person name="Martin F."/>
            <person name="Isakeit T."/>
            <person name="Cavanaugh K."/>
            <person name="Magill C."/>
            <person name="Michelmore R."/>
        </authorList>
    </citation>
    <scope>NUCLEOTIDE SEQUENCE [LARGE SCALE GENOMIC DNA]</scope>
    <source>
        <strain evidence="1">P6</strain>
    </source>
</reference>
<protein>
    <submittedName>
        <fullName evidence="1">Uncharacterized protein</fullName>
    </submittedName>
</protein>